<sequence>MTEVKPLQQVNHILNTLLEATDHLVLLIKESNSTHSFYMFSSIVEGTQAVFNTLEQNDPIFSGQSDKVVNYLTMIAEQLEKNNYTKVLEIIQFSLRPLYVQMQEQLNEVLPKHKENISIGIYHRTHQPQEIIPEKRLKATLNEAAKQEVNVYFFTLENVDFSKQTIDAFAYENEAWVPMTIPYPDVISNIGVGQFNKEERQLQRIIPFTNTSYVGNKFTLPRKMLHNRKYAELLVPFTMCVSKDKITSFMHQNEHVVFKALGSNRGENIYFVRKKGARYIILDQIKERILAEEDFQSFLNNVILAEKGSYIIQRYVHTRTKDDEPYHFRSHVQKNREGKWQITHIYPRIGNKRSNLSNISTEGRVENFSTFLREQFGEKEGNKYEEEILRLSLDVTQHLDKLYGLSLNELGLDFAIDDTGRIWMHEANNGPQTAYHEEERAIEYIGYATYIAKNGIMHQTSYDKRRIAKGAFVAKQSDLPIVEINNNEQWIGILITKQTKLSLLEAFARTAIEKNVNIFTFKPLDVDGDFELIRGSFYINGAWVQKITPYPAVVIDLVKGRNKKEQPIVYEELSELVFTNEWDKHATIRSQILMQLNEQFSTNISPFHLVKKPLHVFKCFEHTDSVLLKPNKLNSNYEHFDITYEQASRRYMIKNKKGTVKTYTENALRHYLNYLIEKESYIVLENANSKDILHSSSVAAVRIDENNWELLSNDDALQDCKLKISSIASAIEKAFQTNLSELKIEYTILKNGEVIIHEVNPFGPAKIDDEMKYAKHMLTYANKML</sequence>
<accession>A0A9D1PLV2</accession>
<evidence type="ECO:0000259" key="1">
    <source>
        <dbReference type="Pfam" id="PF26154"/>
    </source>
</evidence>
<dbReference type="AlphaFoldDB" id="A0A9D1PLV2"/>
<evidence type="ECO:0000313" key="2">
    <source>
        <dbReference type="EMBL" id="HIV74654.1"/>
    </source>
</evidence>
<dbReference type="Pfam" id="PF26154">
    <property type="entry name" value="DUF8042"/>
    <property type="match status" value="1"/>
</dbReference>
<organism evidence="2 3">
    <name type="scientific">Candidatus Pseudogracilibacillus intestinigallinarum</name>
    <dbReference type="NCBI Taxonomy" id="2838742"/>
    <lineage>
        <taxon>Bacteria</taxon>
        <taxon>Bacillati</taxon>
        <taxon>Bacillota</taxon>
        <taxon>Bacilli</taxon>
        <taxon>Bacillales</taxon>
        <taxon>Bacillaceae</taxon>
        <taxon>Pseudogracilibacillus</taxon>
    </lineage>
</organism>
<protein>
    <submittedName>
        <fullName evidence="2">YheC/YheD family protein</fullName>
    </submittedName>
</protein>
<dbReference type="InterPro" id="IPR026838">
    <property type="entry name" value="YheC/D"/>
</dbReference>
<dbReference type="InterPro" id="IPR058355">
    <property type="entry name" value="DUF8042"/>
</dbReference>
<dbReference type="SUPFAM" id="SSF56059">
    <property type="entry name" value="Glutathione synthetase ATP-binding domain-like"/>
    <property type="match status" value="1"/>
</dbReference>
<dbReference type="Pfam" id="PF14398">
    <property type="entry name" value="ATPgrasp_YheCD"/>
    <property type="match status" value="1"/>
</dbReference>
<proteinExistence type="predicted"/>
<dbReference type="Proteomes" id="UP000823937">
    <property type="component" value="Unassembled WGS sequence"/>
</dbReference>
<reference evidence="2" key="2">
    <citation type="submission" date="2021-04" db="EMBL/GenBank/DDBJ databases">
        <authorList>
            <person name="Gilroy R."/>
        </authorList>
    </citation>
    <scope>NUCLEOTIDE SEQUENCE</scope>
    <source>
        <strain evidence="2">CHK169-2315</strain>
    </source>
</reference>
<dbReference type="EMBL" id="DXHX01000093">
    <property type="protein sequence ID" value="HIV74654.1"/>
    <property type="molecule type" value="Genomic_DNA"/>
</dbReference>
<gene>
    <name evidence="2" type="ORF">H9895_06175</name>
</gene>
<name>A0A9D1PLV2_9BACI</name>
<feature type="domain" description="DUF8042" evidence="1">
    <location>
        <begin position="7"/>
        <end position="110"/>
    </location>
</feature>
<evidence type="ECO:0000313" key="3">
    <source>
        <dbReference type="Proteomes" id="UP000823937"/>
    </source>
</evidence>
<reference evidence="2" key="1">
    <citation type="journal article" date="2021" name="PeerJ">
        <title>Extensive microbial diversity within the chicken gut microbiome revealed by metagenomics and culture.</title>
        <authorList>
            <person name="Gilroy R."/>
            <person name="Ravi A."/>
            <person name="Getino M."/>
            <person name="Pursley I."/>
            <person name="Horton D.L."/>
            <person name="Alikhan N.F."/>
            <person name="Baker D."/>
            <person name="Gharbi K."/>
            <person name="Hall N."/>
            <person name="Watson M."/>
            <person name="Adriaenssens E.M."/>
            <person name="Foster-Nyarko E."/>
            <person name="Jarju S."/>
            <person name="Secka A."/>
            <person name="Antonio M."/>
            <person name="Oren A."/>
            <person name="Chaudhuri R.R."/>
            <person name="La Ragione R."/>
            <person name="Hildebrand F."/>
            <person name="Pallen M.J."/>
        </authorList>
    </citation>
    <scope>NUCLEOTIDE SEQUENCE</scope>
    <source>
        <strain evidence="2">CHK169-2315</strain>
    </source>
</reference>
<comment type="caution">
    <text evidence="2">The sequence shown here is derived from an EMBL/GenBank/DDBJ whole genome shotgun (WGS) entry which is preliminary data.</text>
</comment>